<dbReference type="CDD" id="cd00866">
    <property type="entry name" value="PEBP_euk"/>
    <property type="match status" value="1"/>
</dbReference>
<dbReference type="InterPro" id="IPR036610">
    <property type="entry name" value="PEBP-like_sf"/>
</dbReference>
<gene>
    <name evidence="3" type="ORF">BU26DRAFT_558609</name>
</gene>
<name>A0A6A6J3B7_9PLEO</name>
<protein>
    <submittedName>
        <fullName evidence="3">Uncharacterized protein</fullName>
    </submittedName>
</protein>
<dbReference type="GeneID" id="54585918"/>
<feature type="region of interest" description="Disordered" evidence="1">
    <location>
        <begin position="187"/>
        <end position="266"/>
    </location>
</feature>
<feature type="compositionally biased region" description="Low complexity" evidence="1">
    <location>
        <begin position="195"/>
        <end position="250"/>
    </location>
</feature>
<dbReference type="Proteomes" id="UP000800094">
    <property type="component" value="Unassembled WGS sequence"/>
</dbReference>
<dbReference type="EMBL" id="ML987189">
    <property type="protein sequence ID" value="KAF2257209.1"/>
    <property type="molecule type" value="Genomic_DNA"/>
</dbReference>
<evidence type="ECO:0000256" key="2">
    <source>
        <dbReference type="SAM" id="SignalP"/>
    </source>
</evidence>
<evidence type="ECO:0000313" key="3">
    <source>
        <dbReference type="EMBL" id="KAF2257209.1"/>
    </source>
</evidence>
<dbReference type="OrthoDB" id="5231984at2759"/>
<feature type="signal peptide" evidence="2">
    <location>
        <begin position="1"/>
        <end position="21"/>
    </location>
</feature>
<dbReference type="InterPro" id="IPR035810">
    <property type="entry name" value="PEBP_euk"/>
</dbReference>
<organism evidence="3 4">
    <name type="scientific">Trematosphaeria pertusa</name>
    <dbReference type="NCBI Taxonomy" id="390896"/>
    <lineage>
        <taxon>Eukaryota</taxon>
        <taxon>Fungi</taxon>
        <taxon>Dikarya</taxon>
        <taxon>Ascomycota</taxon>
        <taxon>Pezizomycotina</taxon>
        <taxon>Dothideomycetes</taxon>
        <taxon>Pleosporomycetidae</taxon>
        <taxon>Pleosporales</taxon>
        <taxon>Massarineae</taxon>
        <taxon>Trematosphaeriaceae</taxon>
        <taxon>Trematosphaeria</taxon>
    </lineage>
</organism>
<keyword evidence="4" id="KW-1185">Reference proteome</keyword>
<sequence>MLSRYLSRAVLAGAVFQFAAAQQSEIVPQELQGGFESSGVELQVSYTGDAVNGFLDGASFSKDEVSEEPTFALGDSSAISSTTLYTIIMIDTTDDDARTLHYARANFKYNFDIVKIETQDQPLLEYKAPGAFGETGDERKYSFLMYTNPQREEITELKLPSEGEAFDVKQFQDDNGLQDASAGIGMVVKLGGGSDTPTPSDTPSSQTPESSGAAEEASSTPASSGASATSAASEVSSAEDTPTPTPTATATDDESQDETSSAAAGRTSDLAVASSALETGASAASTAFLTSAQPTAGSQTSTGGPAQQTDSGASGLSAGTAWVMVAAPFVGALLAW</sequence>
<dbReference type="AlphaFoldDB" id="A0A6A6J3B7"/>
<accession>A0A6A6J3B7</accession>
<proteinExistence type="predicted"/>
<reference evidence="3" key="1">
    <citation type="journal article" date="2020" name="Stud. Mycol.">
        <title>101 Dothideomycetes genomes: a test case for predicting lifestyles and emergence of pathogens.</title>
        <authorList>
            <person name="Haridas S."/>
            <person name="Albert R."/>
            <person name="Binder M."/>
            <person name="Bloem J."/>
            <person name="Labutti K."/>
            <person name="Salamov A."/>
            <person name="Andreopoulos B."/>
            <person name="Baker S."/>
            <person name="Barry K."/>
            <person name="Bills G."/>
            <person name="Bluhm B."/>
            <person name="Cannon C."/>
            <person name="Castanera R."/>
            <person name="Culley D."/>
            <person name="Daum C."/>
            <person name="Ezra D."/>
            <person name="Gonzalez J."/>
            <person name="Henrissat B."/>
            <person name="Kuo A."/>
            <person name="Liang C."/>
            <person name="Lipzen A."/>
            <person name="Lutzoni F."/>
            <person name="Magnuson J."/>
            <person name="Mondo S."/>
            <person name="Nolan M."/>
            <person name="Ohm R."/>
            <person name="Pangilinan J."/>
            <person name="Park H.-J."/>
            <person name="Ramirez L."/>
            <person name="Alfaro M."/>
            <person name="Sun H."/>
            <person name="Tritt A."/>
            <person name="Yoshinaga Y."/>
            <person name="Zwiers L.-H."/>
            <person name="Turgeon B."/>
            <person name="Goodwin S."/>
            <person name="Spatafora J."/>
            <person name="Crous P."/>
            <person name="Grigoriev I."/>
        </authorList>
    </citation>
    <scope>NUCLEOTIDE SEQUENCE</scope>
    <source>
        <strain evidence="3">CBS 122368</strain>
    </source>
</reference>
<dbReference type="RefSeq" id="XP_033692213.1">
    <property type="nucleotide sequence ID" value="XM_033832588.1"/>
</dbReference>
<feature type="chain" id="PRO_5025386888" evidence="2">
    <location>
        <begin position="22"/>
        <end position="336"/>
    </location>
</feature>
<dbReference type="Gene3D" id="3.90.280.10">
    <property type="entry name" value="PEBP-like"/>
    <property type="match status" value="1"/>
</dbReference>
<keyword evidence="2" id="KW-0732">Signal</keyword>
<feature type="region of interest" description="Disordered" evidence="1">
    <location>
        <begin position="294"/>
        <end position="315"/>
    </location>
</feature>
<evidence type="ECO:0000256" key="1">
    <source>
        <dbReference type="SAM" id="MobiDB-lite"/>
    </source>
</evidence>
<dbReference type="SUPFAM" id="SSF49777">
    <property type="entry name" value="PEBP-like"/>
    <property type="match status" value="1"/>
</dbReference>
<evidence type="ECO:0000313" key="4">
    <source>
        <dbReference type="Proteomes" id="UP000800094"/>
    </source>
</evidence>
<feature type="compositionally biased region" description="Polar residues" evidence="1">
    <location>
        <begin position="294"/>
        <end position="314"/>
    </location>
</feature>